<dbReference type="AlphaFoldDB" id="A0AAE1E2V0"/>
<sequence length="138" mass="15252">MAALFSNTHSSRHAGILQEFPLRELLKRESCRRAGAPVRPPDEYNWVRRAVEAPCWVEVLVCFCCYSAAPRLGEPVQTSNRGYSGPTGRSGSCGRYTPLTDVESLGKLLVPNDVMKLLHFGTVFFSSNIAHLGPQVMN</sequence>
<accession>A0AAE1E2V0</accession>
<comment type="caution">
    <text evidence="1">The sequence shown here is derived from an EMBL/GenBank/DDBJ whole genome shotgun (WGS) entry which is preliminary data.</text>
</comment>
<evidence type="ECO:0000313" key="1">
    <source>
        <dbReference type="EMBL" id="KAK3790828.1"/>
    </source>
</evidence>
<proteinExistence type="predicted"/>
<gene>
    <name evidence="1" type="ORF">RRG08_038318</name>
</gene>
<name>A0AAE1E2V0_9GAST</name>
<dbReference type="Proteomes" id="UP001283361">
    <property type="component" value="Unassembled WGS sequence"/>
</dbReference>
<organism evidence="1 2">
    <name type="scientific">Elysia crispata</name>
    <name type="common">lettuce slug</name>
    <dbReference type="NCBI Taxonomy" id="231223"/>
    <lineage>
        <taxon>Eukaryota</taxon>
        <taxon>Metazoa</taxon>
        <taxon>Spiralia</taxon>
        <taxon>Lophotrochozoa</taxon>
        <taxon>Mollusca</taxon>
        <taxon>Gastropoda</taxon>
        <taxon>Heterobranchia</taxon>
        <taxon>Euthyneura</taxon>
        <taxon>Panpulmonata</taxon>
        <taxon>Sacoglossa</taxon>
        <taxon>Placobranchoidea</taxon>
        <taxon>Plakobranchidae</taxon>
        <taxon>Elysia</taxon>
    </lineage>
</organism>
<dbReference type="EMBL" id="JAWDGP010001519">
    <property type="protein sequence ID" value="KAK3790828.1"/>
    <property type="molecule type" value="Genomic_DNA"/>
</dbReference>
<keyword evidence="2" id="KW-1185">Reference proteome</keyword>
<protein>
    <submittedName>
        <fullName evidence="1">Uncharacterized protein</fullName>
    </submittedName>
</protein>
<reference evidence="1" key="1">
    <citation type="journal article" date="2023" name="G3 (Bethesda)">
        <title>A reference genome for the long-term kleptoplast-retaining sea slug Elysia crispata morphotype clarki.</title>
        <authorList>
            <person name="Eastman K.E."/>
            <person name="Pendleton A.L."/>
            <person name="Shaikh M.A."/>
            <person name="Suttiyut T."/>
            <person name="Ogas R."/>
            <person name="Tomko P."/>
            <person name="Gavelis G."/>
            <person name="Widhalm J.R."/>
            <person name="Wisecaver J.H."/>
        </authorList>
    </citation>
    <scope>NUCLEOTIDE SEQUENCE</scope>
    <source>
        <strain evidence="1">ECLA1</strain>
    </source>
</reference>
<evidence type="ECO:0000313" key="2">
    <source>
        <dbReference type="Proteomes" id="UP001283361"/>
    </source>
</evidence>